<feature type="region of interest" description="Disordered" evidence="1">
    <location>
        <begin position="85"/>
        <end position="106"/>
    </location>
</feature>
<dbReference type="AlphaFoldDB" id="F4RJW4"/>
<evidence type="ECO:0000256" key="1">
    <source>
        <dbReference type="SAM" id="MobiDB-lite"/>
    </source>
</evidence>
<dbReference type="EMBL" id="GL883104">
    <property type="protein sequence ID" value="EGG07427.1"/>
    <property type="molecule type" value="Genomic_DNA"/>
</dbReference>
<dbReference type="VEuPathDB" id="FungiDB:MELLADRAFT_105955"/>
<dbReference type="GeneID" id="18922761"/>
<dbReference type="KEGG" id="mlr:MELLADRAFT_105955"/>
<feature type="compositionally biased region" description="Polar residues" evidence="1">
    <location>
        <begin position="94"/>
        <end position="106"/>
    </location>
</feature>
<evidence type="ECO:0000313" key="2">
    <source>
        <dbReference type="EMBL" id="EGG07427.1"/>
    </source>
</evidence>
<evidence type="ECO:0000313" key="3">
    <source>
        <dbReference type="Proteomes" id="UP000001072"/>
    </source>
</evidence>
<sequence>MCRLNLDRSLMVPPRPPRLPTDELARPFDPRLSPSYTLPPPYILPSPSFMDTGVCNQISTCIRNTENPYSVSISPNLVGQLARQSTRLRPGRPPNTTCPGSGTSTPVLRMRAEDFELNRDRNRDAEQNKWWHWSRPCKKTGDANHSAYSPVRCEDLEVDDEDGIVTKCAIVCPLDGEFTHPNDKSKWRVKNGL</sequence>
<keyword evidence="3" id="KW-1185">Reference proteome</keyword>
<protein>
    <submittedName>
        <fullName evidence="2">Uncharacterized protein</fullName>
    </submittedName>
</protein>
<proteinExistence type="predicted"/>
<dbReference type="Proteomes" id="UP000001072">
    <property type="component" value="Unassembled WGS sequence"/>
</dbReference>
<dbReference type="HOGENOM" id="CLU_1409066_0_0_1"/>
<gene>
    <name evidence="2" type="ORF">MELLADRAFT_105955</name>
</gene>
<dbReference type="RefSeq" id="XP_007409334.1">
    <property type="nucleotide sequence ID" value="XM_007409272.1"/>
</dbReference>
<dbReference type="InParanoid" id="F4RJW4"/>
<dbReference type="OrthoDB" id="2499752at2759"/>
<name>F4RJW4_MELLP</name>
<feature type="region of interest" description="Disordered" evidence="1">
    <location>
        <begin position="1"/>
        <end position="28"/>
    </location>
</feature>
<accession>F4RJW4</accession>
<organism evidence="3">
    <name type="scientific">Melampsora larici-populina (strain 98AG31 / pathotype 3-4-7)</name>
    <name type="common">Poplar leaf rust fungus</name>
    <dbReference type="NCBI Taxonomy" id="747676"/>
    <lineage>
        <taxon>Eukaryota</taxon>
        <taxon>Fungi</taxon>
        <taxon>Dikarya</taxon>
        <taxon>Basidiomycota</taxon>
        <taxon>Pucciniomycotina</taxon>
        <taxon>Pucciniomycetes</taxon>
        <taxon>Pucciniales</taxon>
        <taxon>Melampsoraceae</taxon>
        <taxon>Melampsora</taxon>
    </lineage>
</organism>
<reference evidence="3" key="1">
    <citation type="journal article" date="2011" name="Proc. Natl. Acad. Sci. U.S.A.">
        <title>Obligate biotrophy features unraveled by the genomic analysis of rust fungi.</title>
        <authorList>
            <person name="Duplessis S."/>
            <person name="Cuomo C.A."/>
            <person name="Lin Y.-C."/>
            <person name="Aerts A."/>
            <person name="Tisserant E."/>
            <person name="Veneault-Fourrey C."/>
            <person name="Joly D.L."/>
            <person name="Hacquard S."/>
            <person name="Amselem J."/>
            <person name="Cantarel B.L."/>
            <person name="Chiu R."/>
            <person name="Coutinho P.M."/>
            <person name="Feau N."/>
            <person name="Field M."/>
            <person name="Frey P."/>
            <person name="Gelhaye E."/>
            <person name="Goldberg J."/>
            <person name="Grabherr M.G."/>
            <person name="Kodira C.D."/>
            <person name="Kohler A."/>
            <person name="Kuees U."/>
            <person name="Lindquist E.A."/>
            <person name="Lucas S.M."/>
            <person name="Mago R."/>
            <person name="Mauceli E."/>
            <person name="Morin E."/>
            <person name="Murat C."/>
            <person name="Pangilinan J.L."/>
            <person name="Park R."/>
            <person name="Pearson M."/>
            <person name="Quesneville H."/>
            <person name="Rouhier N."/>
            <person name="Sakthikumar S."/>
            <person name="Salamov A.A."/>
            <person name="Schmutz J."/>
            <person name="Selles B."/>
            <person name="Shapiro H."/>
            <person name="Tanguay P."/>
            <person name="Tuskan G.A."/>
            <person name="Henrissat B."/>
            <person name="Van de Peer Y."/>
            <person name="Rouze P."/>
            <person name="Ellis J.G."/>
            <person name="Dodds P.N."/>
            <person name="Schein J.E."/>
            <person name="Zhong S."/>
            <person name="Hamelin R.C."/>
            <person name="Grigoriev I.V."/>
            <person name="Szabo L.J."/>
            <person name="Martin F."/>
        </authorList>
    </citation>
    <scope>NUCLEOTIDE SEQUENCE [LARGE SCALE GENOMIC DNA]</scope>
    <source>
        <strain evidence="3">98AG31 / pathotype 3-4-7</strain>
    </source>
</reference>